<reference evidence="7 8" key="1">
    <citation type="submission" date="2020-04" db="EMBL/GenBank/DDBJ databases">
        <title>Draft genome of Pyxidicoccus fallax type strain.</title>
        <authorList>
            <person name="Whitworth D.E."/>
        </authorList>
    </citation>
    <scope>NUCLEOTIDE SEQUENCE [LARGE SCALE GENOMIC DNA]</scope>
    <source>
        <strain evidence="7 8">DSM 14698</strain>
    </source>
</reference>
<feature type="region of interest" description="Disordered" evidence="3">
    <location>
        <begin position="330"/>
        <end position="370"/>
    </location>
</feature>
<accession>A0A848LEA4</accession>
<dbReference type="AlphaFoldDB" id="A0A848LEA4"/>
<evidence type="ECO:0000313" key="7">
    <source>
        <dbReference type="EMBL" id="NMO15145.1"/>
    </source>
</evidence>
<dbReference type="Gene3D" id="2.40.50.100">
    <property type="match status" value="1"/>
</dbReference>
<dbReference type="RefSeq" id="WP_169344439.1">
    <property type="nucleotide sequence ID" value="NZ_JABBJJ010000033.1"/>
</dbReference>
<dbReference type="GO" id="GO:1990281">
    <property type="term" value="C:efflux pump complex"/>
    <property type="evidence" value="ECO:0007669"/>
    <property type="project" value="TreeGrafter"/>
</dbReference>
<dbReference type="InterPro" id="IPR058792">
    <property type="entry name" value="Beta-barrel_RND_2"/>
</dbReference>
<dbReference type="Proteomes" id="UP000518300">
    <property type="component" value="Unassembled WGS sequence"/>
</dbReference>
<gene>
    <name evidence="7" type="ORF">HG543_09790</name>
</gene>
<dbReference type="Gene3D" id="2.40.30.170">
    <property type="match status" value="1"/>
</dbReference>
<dbReference type="EMBL" id="JABBJJ010000033">
    <property type="protein sequence ID" value="NMO15145.1"/>
    <property type="molecule type" value="Genomic_DNA"/>
</dbReference>
<feature type="coiled-coil region" evidence="2">
    <location>
        <begin position="103"/>
        <end position="168"/>
    </location>
</feature>
<feature type="domain" description="Multidrug resistance protein MdtA-like barrel-sandwich hybrid" evidence="4">
    <location>
        <begin position="62"/>
        <end position="198"/>
    </location>
</feature>
<dbReference type="Pfam" id="PF25917">
    <property type="entry name" value="BSH_RND"/>
    <property type="match status" value="1"/>
</dbReference>
<dbReference type="InterPro" id="IPR006143">
    <property type="entry name" value="RND_pump_MFP"/>
</dbReference>
<dbReference type="FunFam" id="2.40.30.170:FF:000010">
    <property type="entry name" value="Efflux RND transporter periplasmic adaptor subunit"/>
    <property type="match status" value="1"/>
</dbReference>
<dbReference type="InterPro" id="IPR058625">
    <property type="entry name" value="MdtA-like_BSH"/>
</dbReference>
<evidence type="ECO:0000259" key="5">
    <source>
        <dbReference type="Pfam" id="PF25954"/>
    </source>
</evidence>
<feature type="compositionally biased region" description="Gly residues" evidence="3">
    <location>
        <begin position="407"/>
        <end position="422"/>
    </location>
</feature>
<dbReference type="Gene3D" id="1.10.287.470">
    <property type="entry name" value="Helix hairpin bin"/>
    <property type="match status" value="1"/>
</dbReference>
<evidence type="ECO:0000256" key="3">
    <source>
        <dbReference type="SAM" id="MobiDB-lite"/>
    </source>
</evidence>
<name>A0A848LEA4_9BACT</name>
<evidence type="ECO:0000259" key="6">
    <source>
        <dbReference type="Pfam" id="PF25975"/>
    </source>
</evidence>
<organism evidence="7 8">
    <name type="scientific">Pyxidicoccus fallax</name>
    <dbReference type="NCBI Taxonomy" id="394095"/>
    <lineage>
        <taxon>Bacteria</taxon>
        <taxon>Pseudomonadati</taxon>
        <taxon>Myxococcota</taxon>
        <taxon>Myxococcia</taxon>
        <taxon>Myxococcales</taxon>
        <taxon>Cystobacterineae</taxon>
        <taxon>Myxococcaceae</taxon>
        <taxon>Pyxidicoccus</taxon>
    </lineage>
</organism>
<sequence>MSKTKKFVISGAVVALLGAGAYTVTRGDAEPPAQERSASLAVVERRDMEVVAESSGLVEPLRVVEVKSKASGEVLRVHFDTGDKVEKNALLAEIDPRDVQNALAQAQADVDSARVRLNTTEAQRQRLEELRKSGYVTQQEYETAVDAAASARAAKVRAETNLQLARERSGDVTIRAPIDGTLLERTIQPGLIIASATSNVSGGTTLFKMADLSIMQVRAKVDETDVGQIKSGLRARVTMEAYPGRTFVGEVVKVEPQAVVEQNVTLFPVLVRLDNKEGLLRPGMNAEVAIEISRRRDAITVPNAAVASMRDARTTAVAVGVSEEAVRAVMRPPGGGGQGGGAPMGANGPGGDTLASAGQAPAGAGGAGSGGDVAANAGPAGGANANAGGQGGGALEGAGNAVAGANGAGAGTTVPAGGGRGGRGMREGRQAPGDTRPGIVFVQGPKGLEPRRVMLGLSDWESSEVVSGLQPGEQVLLISVAQLKAQQQRSTERMRQMAGGMMGAPGGGGRGPR</sequence>
<dbReference type="SUPFAM" id="SSF111369">
    <property type="entry name" value="HlyD-like secretion proteins"/>
    <property type="match status" value="1"/>
</dbReference>
<evidence type="ECO:0000259" key="4">
    <source>
        <dbReference type="Pfam" id="PF25917"/>
    </source>
</evidence>
<feature type="compositionally biased region" description="Gly residues" evidence="3">
    <location>
        <begin position="333"/>
        <end position="351"/>
    </location>
</feature>
<evidence type="ECO:0000313" key="8">
    <source>
        <dbReference type="Proteomes" id="UP000518300"/>
    </source>
</evidence>
<comment type="caution">
    <text evidence="7">The sequence shown here is derived from an EMBL/GenBank/DDBJ whole genome shotgun (WGS) entry which is preliminary data.</text>
</comment>
<feature type="domain" description="CusB-like beta-barrel" evidence="5">
    <location>
        <begin position="217"/>
        <end position="290"/>
    </location>
</feature>
<comment type="similarity">
    <text evidence="1">Belongs to the membrane fusion protein (MFP) (TC 8.A.1) family.</text>
</comment>
<feature type="region of interest" description="Disordered" evidence="3">
    <location>
        <begin position="407"/>
        <end position="443"/>
    </location>
</feature>
<dbReference type="InterPro" id="IPR058649">
    <property type="entry name" value="CzcB_C"/>
</dbReference>
<keyword evidence="2" id="KW-0175">Coiled coil</keyword>
<evidence type="ECO:0000256" key="1">
    <source>
        <dbReference type="ARBA" id="ARBA00009477"/>
    </source>
</evidence>
<dbReference type="Pfam" id="PF25954">
    <property type="entry name" value="Beta-barrel_RND_2"/>
    <property type="match status" value="1"/>
</dbReference>
<feature type="domain" description="CzcB-like C-terminal circularly permuted SH3-like" evidence="6">
    <location>
        <begin position="439"/>
        <end position="475"/>
    </location>
</feature>
<dbReference type="PANTHER" id="PTHR30469">
    <property type="entry name" value="MULTIDRUG RESISTANCE PROTEIN MDTA"/>
    <property type="match status" value="1"/>
</dbReference>
<keyword evidence="8" id="KW-1185">Reference proteome</keyword>
<dbReference type="PANTHER" id="PTHR30469:SF33">
    <property type="entry name" value="SLR1207 PROTEIN"/>
    <property type="match status" value="1"/>
</dbReference>
<evidence type="ECO:0000256" key="2">
    <source>
        <dbReference type="SAM" id="Coils"/>
    </source>
</evidence>
<dbReference type="GO" id="GO:0015562">
    <property type="term" value="F:efflux transmembrane transporter activity"/>
    <property type="evidence" value="ECO:0007669"/>
    <property type="project" value="TreeGrafter"/>
</dbReference>
<dbReference type="NCBIfam" id="TIGR01730">
    <property type="entry name" value="RND_mfp"/>
    <property type="match status" value="1"/>
</dbReference>
<protein>
    <submittedName>
        <fullName evidence="7">Efflux RND transporter periplasmic adaptor subunit</fullName>
    </submittedName>
</protein>
<dbReference type="Pfam" id="PF25975">
    <property type="entry name" value="CzcB_C"/>
    <property type="match status" value="1"/>
</dbReference>
<dbReference type="Gene3D" id="2.40.420.20">
    <property type="match status" value="1"/>
</dbReference>
<proteinExistence type="inferred from homology"/>